<sequence length="99" mass="10307">MRIGAAGTPAAPLQAQAAAGLYVSNGKLVDANGVPFIFQVINFPYAWYTDKWSAAMGQMKARNANSVRMVLHSTRHFPAISSGTAPTGGSSHTGVMTPG</sequence>
<gene>
    <name evidence="2" type="ORF">DEIGR_330036</name>
</gene>
<feature type="region of interest" description="Disordered" evidence="1">
    <location>
        <begin position="78"/>
        <end position="99"/>
    </location>
</feature>
<keyword evidence="3" id="KW-1185">Reference proteome</keyword>
<accession>A0A100HN40</accession>
<dbReference type="EMBL" id="BCMS01000005">
    <property type="protein sequence ID" value="GAQ23778.1"/>
    <property type="molecule type" value="Genomic_DNA"/>
</dbReference>
<dbReference type="RefSeq" id="WP_058979871.1">
    <property type="nucleotide sequence ID" value="NZ_BCMS01000005.1"/>
</dbReference>
<organism evidence="2 3">
    <name type="scientific">Deinococcus grandis</name>
    <dbReference type="NCBI Taxonomy" id="57498"/>
    <lineage>
        <taxon>Bacteria</taxon>
        <taxon>Thermotogati</taxon>
        <taxon>Deinococcota</taxon>
        <taxon>Deinococci</taxon>
        <taxon>Deinococcales</taxon>
        <taxon>Deinococcaceae</taxon>
        <taxon>Deinococcus</taxon>
    </lineage>
</organism>
<evidence type="ECO:0000313" key="3">
    <source>
        <dbReference type="Proteomes" id="UP000056209"/>
    </source>
</evidence>
<dbReference type="OrthoDB" id="9800925at2"/>
<dbReference type="AlphaFoldDB" id="A0A100HN40"/>
<reference evidence="3" key="1">
    <citation type="submission" date="2015-11" db="EMBL/GenBank/DDBJ databases">
        <title>Draft Genome Sequence of the Radioresistant Bacterium Deinococcus grandis, Isolated from Freshwater Fish in Japan.</title>
        <authorList>
            <person name="Satoh K."/>
            <person name="Onodera T."/>
            <person name="Omoso K."/>
            <person name="Takeda-Yano K."/>
            <person name="Katayama T."/>
            <person name="Oono Y."/>
            <person name="Narumi I."/>
        </authorList>
    </citation>
    <scope>NUCLEOTIDE SEQUENCE [LARGE SCALE GENOMIC DNA]</scope>
    <source>
        <strain evidence="3">ATCC 43672</strain>
    </source>
</reference>
<name>A0A100HN40_9DEIO</name>
<evidence type="ECO:0000313" key="2">
    <source>
        <dbReference type="EMBL" id="GAQ23778.1"/>
    </source>
</evidence>
<evidence type="ECO:0000256" key="1">
    <source>
        <dbReference type="SAM" id="MobiDB-lite"/>
    </source>
</evidence>
<protein>
    <submittedName>
        <fullName evidence="2">Cellulose-binding family II</fullName>
    </submittedName>
</protein>
<dbReference type="Proteomes" id="UP000056209">
    <property type="component" value="Unassembled WGS sequence"/>
</dbReference>
<feature type="compositionally biased region" description="Polar residues" evidence="1">
    <location>
        <begin position="81"/>
        <end position="99"/>
    </location>
</feature>
<proteinExistence type="predicted"/>
<dbReference type="InterPro" id="IPR017853">
    <property type="entry name" value="GH"/>
</dbReference>
<dbReference type="Gene3D" id="3.20.20.80">
    <property type="entry name" value="Glycosidases"/>
    <property type="match status" value="1"/>
</dbReference>
<dbReference type="SUPFAM" id="SSF51445">
    <property type="entry name" value="(Trans)glycosidases"/>
    <property type="match status" value="1"/>
</dbReference>
<comment type="caution">
    <text evidence="2">The sequence shown here is derived from an EMBL/GenBank/DDBJ whole genome shotgun (WGS) entry which is preliminary data.</text>
</comment>